<dbReference type="InterPro" id="IPR050922">
    <property type="entry name" value="LytR/CpsA/Psr_CW_biosynth"/>
</dbReference>
<dbReference type="OrthoDB" id="3172933at2"/>
<dbReference type="NCBIfam" id="TIGR00350">
    <property type="entry name" value="lytR_cpsA_psr"/>
    <property type="match status" value="1"/>
</dbReference>
<dbReference type="InterPro" id="IPR004474">
    <property type="entry name" value="LytR_CpsA_psr"/>
</dbReference>
<reference evidence="4 5" key="1">
    <citation type="submission" date="2016-11" db="EMBL/GenBank/DDBJ databases">
        <title>Description of two novel members of the family Erysipelotrichaceae: Ileibacterium lipovorans gen. nov., sp. nov. and Dubosiella newyorkensis, gen. nov., sp. nov.</title>
        <authorList>
            <person name="Cox L.M."/>
            <person name="Sohn J."/>
            <person name="Tyrrell K.L."/>
            <person name="Citron D.M."/>
            <person name="Lawson P.A."/>
            <person name="Patel N.B."/>
            <person name="Iizumi T."/>
            <person name="Perez-Perez G.I."/>
            <person name="Goldstein E.J."/>
            <person name="Blaser M.J."/>
        </authorList>
    </citation>
    <scope>NUCLEOTIDE SEQUENCE [LARGE SCALE GENOMIC DNA]</scope>
    <source>
        <strain evidence="4 5">NYU-BL-A4</strain>
    </source>
</reference>
<protein>
    <recommendedName>
        <fullName evidence="3">Cell envelope-related transcriptional attenuator domain-containing protein</fullName>
    </recommendedName>
</protein>
<dbReference type="EMBL" id="MPKA01000060">
    <property type="protein sequence ID" value="OLU46742.1"/>
    <property type="molecule type" value="Genomic_DNA"/>
</dbReference>
<dbReference type="RefSeq" id="WP_076341224.1">
    <property type="nucleotide sequence ID" value="NZ_CAMRDH010000016.1"/>
</dbReference>
<keyword evidence="5" id="KW-1185">Reference proteome</keyword>
<evidence type="ECO:0000256" key="1">
    <source>
        <dbReference type="ARBA" id="ARBA00006068"/>
    </source>
</evidence>
<evidence type="ECO:0000256" key="2">
    <source>
        <dbReference type="SAM" id="Phobius"/>
    </source>
</evidence>
<comment type="similarity">
    <text evidence="1">Belongs to the LytR/CpsA/Psr (LCP) family.</text>
</comment>
<dbReference type="STRING" id="1862672.BO225_05195"/>
<accession>A0A1U7NN57</accession>
<dbReference type="GeneID" id="78275344"/>
<keyword evidence="2" id="KW-0472">Membrane</keyword>
<keyword evidence="2" id="KW-0812">Transmembrane</keyword>
<gene>
    <name evidence="4" type="ORF">BO225_05195</name>
</gene>
<name>A0A1U7NN57_9FIRM</name>
<proteinExistence type="inferred from homology"/>
<dbReference type="Proteomes" id="UP000186705">
    <property type="component" value="Unassembled WGS sequence"/>
</dbReference>
<comment type="caution">
    <text evidence="4">The sequence shown here is derived from an EMBL/GenBank/DDBJ whole genome shotgun (WGS) entry which is preliminary data.</text>
</comment>
<evidence type="ECO:0000313" key="4">
    <source>
        <dbReference type="EMBL" id="OLU46742.1"/>
    </source>
</evidence>
<feature type="domain" description="Cell envelope-related transcriptional attenuator" evidence="3">
    <location>
        <begin position="89"/>
        <end position="247"/>
    </location>
</feature>
<dbReference type="AlphaFoldDB" id="A0A1U7NN57"/>
<dbReference type="PANTHER" id="PTHR33392:SF6">
    <property type="entry name" value="POLYISOPRENYL-TEICHOIC ACID--PEPTIDOGLYCAN TEICHOIC ACID TRANSFERASE TAGU"/>
    <property type="match status" value="1"/>
</dbReference>
<evidence type="ECO:0000313" key="5">
    <source>
        <dbReference type="Proteomes" id="UP000186705"/>
    </source>
</evidence>
<feature type="transmembrane region" description="Helical" evidence="2">
    <location>
        <begin position="7"/>
        <end position="29"/>
    </location>
</feature>
<evidence type="ECO:0000259" key="3">
    <source>
        <dbReference type="Pfam" id="PF03816"/>
    </source>
</evidence>
<dbReference type="Gene3D" id="3.40.630.190">
    <property type="entry name" value="LCP protein"/>
    <property type="match status" value="1"/>
</dbReference>
<dbReference type="Pfam" id="PF03816">
    <property type="entry name" value="LytR_cpsA_psr"/>
    <property type="match status" value="1"/>
</dbReference>
<sequence>MRRFKKIMIGVLIVLLLIVWGVGGTYFYLNYKGQKQLKESEVQDREGTYITYQGKEYRYNDDMINILFMGIDKKGGIEEEVAPGVQGLADSILLVSLDTTNDNLFMWAIPRDTMAQLRRTDEAGNFAEPFEDKITLQYGYGNGAQESCELMEVAVSNLLFKLPIQRYVSINMDAVPIVNDAVGGVSLTALETVANSKGIYFNEGDQVHLMGQDALNYIQIRDINQIGSAMGRLNRQKQYVDAFYHQALQAVKQNIGLPVTLYNELKPYMYTNLTLEDVTYLGTEFLQTHFSMENLKQIPGEAVYDENYHGGRTVFRVNYDELQKEIIDTYYTEVKEDNEE</sequence>
<dbReference type="PANTHER" id="PTHR33392">
    <property type="entry name" value="POLYISOPRENYL-TEICHOIC ACID--PEPTIDOGLYCAN TEICHOIC ACID TRANSFERASE TAGU"/>
    <property type="match status" value="1"/>
</dbReference>
<organism evidence="4 5">
    <name type="scientific">Dubosiella newyorkensis</name>
    <dbReference type="NCBI Taxonomy" id="1862672"/>
    <lineage>
        <taxon>Bacteria</taxon>
        <taxon>Bacillati</taxon>
        <taxon>Bacillota</taxon>
        <taxon>Erysipelotrichia</taxon>
        <taxon>Erysipelotrichales</taxon>
        <taxon>Erysipelotrichaceae</taxon>
        <taxon>Dubosiella</taxon>
    </lineage>
</organism>
<keyword evidence="2" id="KW-1133">Transmembrane helix</keyword>